<dbReference type="Pfam" id="PF00106">
    <property type="entry name" value="adh_short"/>
    <property type="match status" value="1"/>
</dbReference>
<dbReference type="FunFam" id="3.40.50.720:FF:000084">
    <property type="entry name" value="Short-chain dehydrogenase reductase"/>
    <property type="match status" value="1"/>
</dbReference>
<gene>
    <name evidence="4" type="ORF">PHAMO_270086</name>
</gene>
<dbReference type="Proteomes" id="UP000004169">
    <property type="component" value="Unassembled WGS sequence"/>
</dbReference>
<dbReference type="RefSeq" id="WP_002728181.1">
    <property type="nucleotide sequence ID" value="NZ_CAHP01000020.1"/>
</dbReference>
<dbReference type="PANTHER" id="PTHR43391:SF14">
    <property type="entry name" value="DEHYDROGENASE_REDUCTASE SDR FAMILY PROTEIN 7-LIKE"/>
    <property type="match status" value="1"/>
</dbReference>
<dbReference type="NCBIfam" id="NF004843">
    <property type="entry name" value="PRK06194.1"/>
    <property type="match status" value="1"/>
</dbReference>
<reference evidence="4 5" key="1">
    <citation type="journal article" date="2012" name="J. Bacteriol.">
        <title>Draft Genome Sequence of the Purple Photosynthetic Bacterium Phaeospirillum molischianum DSM120, a Particularly Versatile Bacterium.</title>
        <authorList>
            <person name="Duquesne K."/>
            <person name="Prima V."/>
            <person name="Ji B."/>
            <person name="Rouy Z."/>
            <person name="Medigue C."/>
            <person name="Talla E."/>
            <person name="Sturgis J.N."/>
        </authorList>
    </citation>
    <scope>NUCLEOTIDE SEQUENCE [LARGE SCALE GENOMIC DNA]</scope>
    <source>
        <strain evidence="5">DSM120</strain>
    </source>
</reference>
<organism evidence="4 5">
    <name type="scientific">Magnetospirillum molischianum DSM 120</name>
    <dbReference type="NCBI Taxonomy" id="1150626"/>
    <lineage>
        <taxon>Bacteria</taxon>
        <taxon>Pseudomonadati</taxon>
        <taxon>Pseudomonadota</taxon>
        <taxon>Alphaproteobacteria</taxon>
        <taxon>Rhodospirillales</taxon>
        <taxon>Rhodospirillaceae</taxon>
        <taxon>Magnetospirillum</taxon>
    </lineage>
</organism>
<accession>H8FSA7</accession>
<name>H8FSA7_MAGML</name>
<keyword evidence="5" id="KW-1185">Reference proteome</keyword>
<dbReference type="InterPro" id="IPR036291">
    <property type="entry name" value="NAD(P)-bd_dom_sf"/>
</dbReference>
<comment type="caution">
    <text evidence="4">The sequence shown here is derived from an EMBL/GenBank/DDBJ whole genome shotgun (WGS) entry which is preliminary data.</text>
</comment>
<dbReference type="STRING" id="1150626.PHAMO_270086"/>
<sequence>MELQGKTAIITGAASGFGREFAVLCAAEGMNLVLADLDVAGLAVTSDLVAETGVGILVVPTNVAKPEQVEALAECTWERFGGGHLLFNNAGVAAAGPVWSATLEDWKWVLDVNLMGVVHGIRSFVPRMIAQGGPAHIVNTASVAGLMSPPGMSVYCVSKHAVVTLSECLYHDLRLAGTSIGVSVLCPGFVKTGIAESHRNRPAELRATNPQAPIYGEKIRQIIEASSITARDIAEQTIAAVVDDRFYIITHPESDSGVSARLAGILERAAPKMPQIA</sequence>
<evidence type="ECO:0000256" key="2">
    <source>
        <dbReference type="ARBA" id="ARBA00022857"/>
    </source>
</evidence>
<evidence type="ECO:0000313" key="4">
    <source>
        <dbReference type="EMBL" id="CCG41245.1"/>
    </source>
</evidence>
<proteinExistence type="inferred from homology"/>
<dbReference type="EMBL" id="CAHP01000020">
    <property type="protein sequence ID" value="CCG41245.1"/>
    <property type="molecule type" value="Genomic_DNA"/>
</dbReference>
<dbReference type="GO" id="GO:0016491">
    <property type="term" value="F:oxidoreductase activity"/>
    <property type="evidence" value="ECO:0007669"/>
    <property type="project" value="UniProtKB-KW"/>
</dbReference>
<protein>
    <submittedName>
        <fullName evidence="4">Short-chain dehydrogenase/reductase SDR</fullName>
    </submittedName>
</protein>
<keyword evidence="3" id="KW-0560">Oxidoreductase</keyword>
<dbReference type="InterPro" id="IPR002347">
    <property type="entry name" value="SDR_fam"/>
</dbReference>
<dbReference type="SUPFAM" id="SSF51735">
    <property type="entry name" value="NAD(P)-binding Rossmann-fold domains"/>
    <property type="match status" value="1"/>
</dbReference>
<dbReference type="PRINTS" id="PR00081">
    <property type="entry name" value="GDHRDH"/>
</dbReference>
<comment type="similarity">
    <text evidence="1">Belongs to the short-chain dehydrogenases/reductases (SDR) family.</text>
</comment>
<dbReference type="PANTHER" id="PTHR43391">
    <property type="entry name" value="RETINOL DEHYDROGENASE-RELATED"/>
    <property type="match status" value="1"/>
</dbReference>
<keyword evidence="2" id="KW-0521">NADP</keyword>
<evidence type="ECO:0000313" key="5">
    <source>
        <dbReference type="Proteomes" id="UP000004169"/>
    </source>
</evidence>
<evidence type="ECO:0000256" key="1">
    <source>
        <dbReference type="ARBA" id="ARBA00006484"/>
    </source>
</evidence>
<dbReference type="eggNOG" id="COG4221">
    <property type="taxonomic scope" value="Bacteria"/>
</dbReference>
<dbReference type="AlphaFoldDB" id="H8FSA7"/>
<evidence type="ECO:0000256" key="3">
    <source>
        <dbReference type="ARBA" id="ARBA00023002"/>
    </source>
</evidence>
<dbReference type="Gene3D" id="3.40.50.720">
    <property type="entry name" value="NAD(P)-binding Rossmann-like Domain"/>
    <property type="match status" value="1"/>
</dbReference>
<dbReference type="CDD" id="cd05233">
    <property type="entry name" value="SDR_c"/>
    <property type="match status" value="1"/>
</dbReference>